<evidence type="ECO:0000256" key="9">
    <source>
        <dbReference type="ARBA" id="ARBA00022895"/>
    </source>
</evidence>
<evidence type="ECO:0000256" key="11">
    <source>
        <dbReference type="ARBA" id="ARBA00023242"/>
    </source>
</evidence>
<keyword evidence="9 13" id="KW-0779">Telomere</keyword>
<evidence type="ECO:0000256" key="13">
    <source>
        <dbReference type="RuleBase" id="RU365061"/>
    </source>
</evidence>
<reference evidence="15" key="4">
    <citation type="submission" date="2019-03" db="UniProtKB">
        <authorList>
            <consortium name="EnsemblPlants"/>
        </authorList>
    </citation>
    <scope>IDENTIFICATION</scope>
</reference>
<dbReference type="Proteomes" id="UP000015105">
    <property type="component" value="Chromosome 7D"/>
</dbReference>
<dbReference type="PROSITE" id="PS50878">
    <property type="entry name" value="RT_POL"/>
    <property type="match status" value="1"/>
</dbReference>
<dbReference type="GO" id="GO:0070034">
    <property type="term" value="F:telomerase RNA binding"/>
    <property type="evidence" value="ECO:0007669"/>
    <property type="project" value="TreeGrafter"/>
</dbReference>
<accession>A0A453RCB5</accession>
<keyword evidence="5 13" id="KW-0808">Transferase</keyword>
<evidence type="ECO:0000256" key="8">
    <source>
        <dbReference type="ARBA" id="ARBA00022842"/>
    </source>
</evidence>
<dbReference type="GO" id="GO:0000333">
    <property type="term" value="C:telomerase catalytic core complex"/>
    <property type="evidence" value="ECO:0007669"/>
    <property type="project" value="TreeGrafter"/>
</dbReference>
<dbReference type="AlphaFoldDB" id="A0A453RCB5"/>
<dbReference type="PANTHER" id="PTHR12066">
    <property type="entry name" value="TELOMERASE REVERSE TRANSCRIPTASE"/>
    <property type="match status" value="1"/>
</dbReference>
<reference evidence="16" key="2">
    <citation type="journal article" date="2017" name="Nat. Plants">
        <title>The Aegilops tauschii genome reveals multiple impacts of transposons.</title>
        <authorList>
            <person name="Zhao G."/>
            <person name="Zou C."/>
            <person name="Li K."/>
            <person name="Wang K."/>
            <person name="Li T."/>
            <person name="Gao L."/>
            <person name="Zhang X."/>
            <person name="Wang H."/>
            <person name="Yang Z."/>
            <person name="Liu X."/>
            <person name="Jiang W."/>
            <person name="Mao L."/>
            <person name="Kong X."/>
            <person name="Jiao Y."/>
            <person name="Jia J."/>
        </authorList>
    </citation>
    <scope>NUCLEOTIDE SEQUENCE [LARGE SCALE GENOMIC DNA]</scope>
    <source>
        <strain evidence="16">cv. AL8/78</strain>
    </source>
</reference>
<proteinExistence type="inferred from homology"/>
<organism evidence="15 16">
    <name type="scientific">Aegilops tauschii subsp. strangulata</name>
    <name type="common">Goatgrass</name>
    <dbReference type="NCBI Taxonomy" id="200361"/>
    <lineage>
        <taxon>Eukaryota</taxon>
        <taxon>Viridiplantae</taxon>
        <taxon>Streptophyta</taxon>
        <taxon>Embryophyta</taxon>
        <taxon>Tracheophyta</taxon>
        <taxon>Spermatophyta</taxon>
        <taxon>Magnoliopsida</taxon>
        <taxon>Liliopsida</taxon>
        <taxon>Poales</taxon>
        <taxon>Poaceae</taxon>
        <taxon>BOP clade</taxon>
        <taxon>Pooideae</taxon>
        <taxon>Triticodae</taxon>
        <taxon>Triticeae</taxon>
        <taxon>Triticinae</taxon>
        <taxon>Aegilops</taxon>
    </lineage>
</organism>
<dbReference type="InterPro" id="IPR000477">
    <property type="entry name" value="RT_dom"/>
</dbReference>
<keyword evidence="11 13" id="KW-0539">Nucleus</keyword>
<keyword evidence="16" id="KW-1185">Reference proteome</keyword>
<dbReference type="GO" id="GO:0007004">
    <property type="term" value="P:telomere maintenance via telomerase"/>
    <property type="evidence" value="ECO:0007669"/>
    <property type="project" value="TreeGrafter"/>
</dbReference>
<dbReference type="InterPro" id="IPR003545">
    <property type="entry name" value="Telomerase_RT"/>
</dbReference>
<evidence type="ECO:0000256" key="2">
    <source>
        <dbReference type="ARBA" id="ARBA00012493"/>
    </source>
</evidence>
<evidence type="ECO:0000256" key="7">
    <source>
        <dbReference type="ARBA" id="ARBA00022723"/>
    </source>
</evidence>
<dbReference type="EnsemblPlants" id="AET7Gv20536900.11">
    <property type="protein sequence ID" value="AET7Gv20536900.11"/>
    <property type="gene ID" value="AET7Gv20536900"/>
</dbReference>
<keyword evidence="10 13" id="KW-0695">RNA-directed DNA polymerase</keyword>
<evidence type="ECO:0000256" key="5">
    <source>
        <dbReference type="ARBA" id="ARBA00022679"/>
    </source>
</evidence>
<dbReference type="EC" id="2.7.7.49" evidence="2 13"/>
<reference evidence="16" key="1">
    <citation type="journal article" date="2014" name="Science">
        <title>Ancient hybridizations among the ancestral genomes of bread wheat.</title>
        <authorList>
            <consortium name="International Wheat Genome Sequencing Consortium,"/>
            <person name="Marcussen T."/>
            <person name="Sandve S.R."/>
            <person name="Heier L."/>
            <person name="Spannagl M."/>
            <person name="Pfeifer M."/>
            <person name="Jakobsen K.S."/>
            <person name="Wulff B.B."/>
            <person name="Steuernagel B."/>
            <person name="Mayer K.F."/>
            <person name="Olsen O.A."/>
        </authorList>
    </citation>
    <scope>NUCLEOTIDE SEQUENCE [LARGE SCALE GENOMIC DNA]</scope>
    <source>
        <strain evidence="16">cv. AL8/78</strain>
    </source>
</reference>
<keyword evidence="7 13" id="KW-0479">Metal-binding</keyword>
<evidence type="ECO:0000256" key="10">
    <source>
        <dbReference type="ARBA" id="ARBA00022918"/>
    </source>
</evidence>
<dbReference type="PANTHER" id="PTHR12066:SF0">
    <property type="entry name" value="TELOMERASE REVERSE TRANSCRIPTASE"/>
    <property type="match status" value="1"/>
</dbReference>
<comment type="subcellular location">
    <subcellularLocation>
        <location evidence="13">Nucleus</location>
    </subcellularLocation>
    <subcellularLocation>
        <location evidence="13">Chromosome</location>
        <location evidence="13">Telomere</location>
    </subcellularLocation>
</comment>
<keyword evidence="8 13" id="KW-0460">Magnesium</keyword>
<dbReference type="GO" id="GO:0042162">
    <property type="term" value="F:telomeric DNA binding"/>
    <property type="evidence" value="ECO:0007669"/>
    <property type="project" value="TreeGrafter"/>
</dbReference>
<dbReference type="Pfam" id="PF12009">
    <property type="entry name" value="Telomerase_RBD"/>
    <property type="match status" value="1"/>
</dbReference>
<dbReference type="InterPro" id="IPR021891">
    <property type="entry name" value="Telomerase_RBD"/>
</dbReference>
<name>A0A453RCB5_AEGTS</name>
<reference evidence="15" key="3">
    <citation type="journal article" date="2017" name="Nature">
        <title>Genome sequence of the progenitor of the wheat D genome Aegilops tauschii.</title>
        <authorList>
            <person name="Luo M.C."/>
            <person name="Gu Y.Q."/>
            <person name="Puiu D."/>
            <person name="Wang H."/>
            <person name="Twardziok S.O."/>
            <person name="Deal K.R."/>
            <person name="Huo N."/>
            <person name="Zhu T."/>
            <person name="Wang L."/>
            <person name="Wang Y."/>
            <person name="McGuire P.E."/>
            <person name="Liu S."/>
            <person name="Long H."/>
            <person name="Ramasamy R.K."/>
            <person name="Rodriguez J.C."/>
            <person name="Van S.L."/>
            <person name="Yuan L."/>
            <person name="Wang Z."/>
            <person name="Xia Z."/>
            <person name="Xiao L."/>
            <person name="Anderson O.D."/>
            <person name="Ouyang S."/>
            <person name="Liang Y."/>
            <person name="Zimin A.V."/>
            <person name="Pertea G."/>
            <person name="Qi P."/>
            <person name="Bennetzen J.L."/>
            <person name="Dai X."/>
            <person name="Dawson M.W."/>
            <person name="Muller H.G."/>
            <person name="Kugler K."/>
            <person name="Rivarola-Duarte L."/>
            <person name="Spannagl M."/>
            <person name="Mayer K.F.X."/>
            <person name="Lu F.H."/>
            <person name="Bevan M.W."/>
            <person name="Leroy P."/>
            <person name="Li P."/>
            <person name="You F.M."/>
            <person name="Sun Q."/>
            <person name="Liu Z."/>
            <person name="Lyons E."/>
            <person name="Wicker T."/>
            <person name="Salzberg S.L."/>
            <person name="Devos K.M."/>
            <person name="Dvorak J."/>
        </authorList>
    </citation>
    <scope>NUCLEOTIDE SEQUENCE [LARGE SCALE GENOMIC DNA]</scope>
    <source>
        <strain evidence="15">cv. AL8/78</strain>
    </source>
</reference>
<evidence type="ECO:0000259" key="14">
    <source>
        <dbReference type="PROSITE" id="PS50878"/>
    </source>
</evidence>
<evidence type="ECO:0000313" key="16">
    <source>
        <dbReference type="Proteomes" id="UP000015105"/>
    </source>
</evidence>
<comment type="function">
    <text evidence="13">Telomerase is a ribonucleoprotein enzyme essential for the replication of chromosome termini in most eukaryotes. It elongates telomeres. It is a reverse transcriptase that adds simple sequence repeats to chromosome ends by copying a template sequence within the RNA component of the enzyme.</text>
</comment>
<sequence length="348" mass="40113">KKLFLKHCSVKSKQVAKDGLPSGNIQYSTGGKSAYCGESFAQLEAYSTHQQVVSFVWAVLTRIIPQPLLGNPSSKRSLRVNIWKFIRLRRFETFQVTDCIRELKAPEYSWLSKIGFTSCFCSVLLGEETGLSNGTEEQKQNNLLHCWISWLFSDIVIPLISTYFYVTERETKRYDVFYYPKSVWRNLTSNTIASLNAQSFKILRGTSRRAIKHLYRSSRVRFLPKAKDIRPLVNFKAQSKDGILNKCHLVIKKIRDDNPEMFGSSVFDYDGVYKNLSSFMSSVRRQLKESKIYIVVADVSKAFDCVNHDVLLKIMDDVLKGDEYALRKCTKVIYSRSKNVAYRFDSNV</sequence>
<evidence type="ECO:0000256" key="12">
    <source>
        <dbReference type="ARBA" id="ARBA00048173"/>
    </source>
</evidence>
<reference evidence="15" key="5">
    <citation type="journal article" date="2021" name="G3 (Bethesda)">
        <title>Aegilops tauschii genome assembly Aet v5.0 features greater sequence contiguity and improved annotation.</title>
        <authorList>
            <person name="Wang L."/>
            <person name="Zhu T."/>
            <person name="Rodriguez J.C."/>
            <person name="Deal K.R."/>
            <person name="Dubcovsky J."/>
            <person name="McGuire P.E."/>
            <person name="Lux T."/>
            <person name="Spannagl M."/>
            <person name="Mayer K.F.X."/>
            <person name="Baldrich P."/>
            <person name="Meyers B.C."/>
            <person name="Huo N."/>
            <person name="Gu Y.Q."/>
            <person name="Zhou H."/>
            <person name="Devos K.M."/>
            <person name="Bennetzen J.L."/>
            <person name="Unver T."/>
            <person name="Budak H."/>
            <person name="Gulick P.J."/>
            <person name="Galiba G."/>
            <person name="Kalapos B."/>
            <person name="Nelson D.R."/>
            <person name="Li P."/>
            <person name="You F.M."/>
            <person name="Luo M.C."/>
            <person name="Dvorak J."/>
        </authorList>
    </citation>
    <scope>NUCLEOTIDE SEQUENCE [LARGE SCALE GENOMIC DNA]</scope>
    <source>
        <strain evidence="15">cv. AL8/78</strain>
    </source>
</reference>
<evidence type="ECO:0000313" key="15">
    <source>
        <dbReference type="EnsemblPlants" id="AET7Gv20536900.11"/>
    </source>
</evidence>
<keyword evidence="4 13" id="KW-0158">Chromosome</keyword>
<protein>
    <recommendedName>
        <fullName evidence="3 13">Telomerase reverse transcriptase</fullName>
        <ecNumber evidence="2 13">2.7.7.49</ecNumber>
    </recommendedName>
    <alternativeName>
        <fullName evidence="13">Telomerase catalytic subunit</fullName>
    </alternativeName>
</protein>
<evidence type="ECO:0000256" key="3">
    <source>
        <dbReference type="ARBA" id="ARBA00016182"/>
    </source>
</evidence>
<dbReference type="GO" id="GO:0000781">
    <property type="term" value="C:chromosome, telomeric region"/>
    <property type="evidence" value="ECO:0007669"/>
    <property type="project" value="UniProtKB-SubCell"/>
</dbReference>
<dbReference type="GO" id="GO:0003720">
    <property type="term" value="F:telomerase activity"/>
    <property type="evidence" value="ECO:0007669"/>
    <property type="project" value="InterPro"/>
</dbReference>
<dbReference type="GO" id="GO:0046872">
    <property type="term" value="F:metal ion binding"/>
    <property type="evidence" value="ECO:0007669"/>
    <property type="project" value="UniProtKB-KW"/>
</dbReference>
<evidence type="ECO:0000256" key="6">
    <source>
        <dbReference type="ARBA" id="ARBA00022695"/>
    </source>
</evidence>
<dbReference type="Gene3D" id="1.10.10.1970">
    <property type="entry name" value="TERT catalytic subunit-like"/>
    <property type="match status" value="1"/>
</dbReference>
<evidence type="ECO:0000256" key="4">
    <source>
        <dbReference type="ARBA" id="ARBA00022454"/>
    </source>
</evidence>
<feature type="domain" description="Reverse transcriptase" evidence="14">
    <location>
        <begin position="204"/>
        <end position="348"/>
    </location>
</feature>
<dbReference type="SMART" id="SM00975">
    <property type="entry name" value="Telomerase_RBD"/>
    <property type="match status" value="1"/>
</dbReference>
<evidence type="ECO:0000256" key="1">
    <source>
        <dbReference type="ARBA" id="ARBA00008001"/>
    </source>
</evidence>
<comment type="catalytic activity">
    <reaction evidence="12 13">
        <text>DNA(n) + a 2'-deoxyribonucleoside 5'-triphosphate = DNA(n+1) + diphosphate</text>
        <dbReference type="Rhea" id="RHEA:22508"/>
        <dbReference type="Rhea" id="RHEA-COMP:17339"/>
        <dbReference type="Rhea" id="RHEA-COMP:17340"/>
        <dbReference type="ChEBI" id="CHEBI:33019"/>
        <dbReference type="ChEBI" id="CHEBI:61560"/>
        <dbReference type="ChEBI" id="CHEBI:173112"/>
        <dbReference type="EC" id="2.7.7.49"/>
    </reaction>
</comment>
<dbReference type="Gramene" id="AET7Gv20536900.11">
    <property type="protein sequence ID" value="AET7Gv20536900.11"/>
    <property type="gene ID" value="AET7Gv20536900"/>
</dbReference>
<dbReference type="Gene3D" id="1.10.132.70">
    <property type="match status" value="1"/>
</dbReference>
<comment type="similarity">
    <text evidence="1 13">Belongs to the reverse transcriptase family. Telomerase subfamily.</text>
</comment>
<keyword evidence="6 13" id="KW-0548">Nucleotidyltransferase</keyword>